<dbReference type="eggNOG" id="arCOG03097">
    <property type="taxonomic scope" value="Archaea"/>
</dbReference>
<dbReference type="Pfam" id="PF19101">
    <property type="entry name" value="DUF5788"/>
    <property type="match status" value="1"/>
</dbReference>
<dbReference type="OrthoDB" id="137027at2157"/>
<keyword evidence="2" id="KW-1185">Reference proteome</keyword>
<organism evidence="1 2">
    <name type="scientific">Halococcus hamelinensis 100A6</name>
    <dbReference type="NCBI Taxonomy" id="1132509"/>
    <lineage>
        <taxon>Archaea</taxon>
        <taxon>Methanobacteriati</taxon>
        <taxon>Methanobacteriota</taxon>
        <taxon>Stenosarchaea group</taxon>
        <taxon>Halobacteria</taxon>
        <taxon>Halobacteriales</taxon>
        <taxon>Halococcaceae</taxon>
        <taxon>Halococcus</taxon>
    </lineage>
</organism>
<evidence type="ECO:0000313" key="2">
    <source>
        <dbReference type="Proteomes" id="UP000011566"/>
    </source>
</evidence>
<dbReference type="Proteomes" id="UP000011566">
    <property type="component" value="Unassembled WGS sequence"/>
</dbReference>
<dbReference type="InterPro" id="IPR043900">
    <property type="entry name" value="DUF5788"/>
</dbReference>
<gene>
    <name evidence="1" type="ORF">C447_06988</name>
</gene>
<dbReference type="PATRIC" id="fig|1132509.6.peg.1586"/>
<evidence type="ECO:0000313" key="1">
    <source>
        <dbReference type="EMBL" id="EMA39242.1"/>
    </source>
</evidence>
<reference evidence="1 2" key="1">
    <citation type="journal article" date="2014" name="PLoS Genet.">
        <title>Phylogenetically driven sequencing of extremely halophilic archaea reveals strategies for static and dynamic osmo-response.</title>
        <authorList>
            <person name="Becker E.A."/>
            <person name="Seitzer P.M."/>
            <person name="Tritt A."/>
            <person name="Larsen D."/>
            <person name="Krusor M."/>
            <person name="Yao A.I."/>
            <person name="Wu D."/>
            <person name="Madern D."/>
            <person name="Eisen J.A."/>
            <person name="Darling A.E."/>
            <person name="Facciotti M.T."/>
        </authorList>
    </citation>
    <scope>NUCLEOTIDE SEQUENCE [LARGE SCALE GENOMIC DNA]</scope>
    <source>
        <strain evidence="1 2">100A6</strain>
    </source>
</reference>
<sequence>MKSYERKQLLARIDREGATIGASIPETITVEGEPLELRAFVFEARSRESVPAEDREEIEMAKRNLRRERIARRERIEEGDVGRDRGEELAESIIGIDRALHALSDLGTADVEAEAEAQERADRKRWVSFLQQALGNESGGRRAGGRR</sequence>
<dbReference type="RefSeq" id="WP_007692260.1">
    <property type="nucleotide sequence ID" value="NZ_AJRK01000375.1"/>
</dbReference>
<accession>M0M0A0</accession>
<dbReference type="AlphaFoldDB" id="M0M0A0"/>
<protein>
    <submittedName>
        <fullName evidence="1">Uncharacterized protein</fullName>
    </submittedName>
</protein>
<proteinExistence type="predicted"/>
<name>M0M0A0_9EURY</name>
<comment type="caution">
    <text evidence="1">The sequence shown here is derived from an EMBL/GenBank/DDBJ whole genome shotgun (WGS) entry which is preliminary data.</text>
</comment>
<dbReference type="EMBL" id="AOMB01000020">
    <property type="protein sequence ID" value="EMA39242.1"/>
    <property type="molecule type" value="Genomic_DNA"/>
</dbReference>